<organism evidence="1 2">
    <name type="scientific">Fusobacterium nucleatum subsp. polymorphum</name>
    <name type="common">Fusobacterium polymorphum</name>
    <dbReference type="NCBI Taxonomy" id="76857"/>
    <lineage>
        <taxon>Bacteria</taxon>
        <taxon>Fusobacteriati</taxon>
        <taxon>Fusobacteriota</taxon>
        <taxon>Fusobacteriia</taxon>
        <taxon>Fusobacteriales</taxon>
        <taxon>Fusobacteriaceae</taxon>
        <taxon>Fusobacterium</taxon>
    </lineage>
</organism>
<evidence type="ECO:0000313" key="2">
    <source>
        <dbReference type="Proteomes" id="UP000221504"/>
    </source>
</evidence>
<sequence length="123" mass="14547">MSLEKIVKDLEEKGYVVKTIFPILPNSFWFNDRFENLINDNGFWLGDITYPEGEEPINFGEDFEFTTEDFNNIKWNGYNWLVVVDKKTGEYSGTSYLLAYKDILNLKVEGKKWNLKRDWDADV</sequence>
<dbReference type="AlphaFoldDB" id="A0A2C6BHD9"/>
<gene>
    <name evidence="1" type="ORF">CBG52_12905</name>
</gene>
<proteinExistence type="predicted"/>
<evidence type="ECO:0000313" key="1">
    <source>
        <dbReference type="EMBL" id="PHI03534.1"/>
    </source>
</evidence>
<dbReference type="Proteomes" id="UP000221504">
    <property type="component" value="Unassembled WGS sequence"/>
</dbReference>
<protein>
    <submittedName>
        <fullName evidence="1">Uncharacterized protein</fullName>
    </submittedName>
</protein>
<comment type="caution">
    <text evidence="1">The sequence shown here is derived from an EMBL/GenBank/DDBJ whole genome shotgun (WGS) entry which is preliminary data.</text>
</comment>
<dbReference type="RefSeq" id="WP_099012018.1">
    <property type="nucleotide sequence ID" value="NZ_CP077154.1"/>
</dbReference>
<accession>A0A2C6BHD9</accession>
<reference evidence="1 2" key="1">
    <citation type="submission" date="2017-06" db="EMBL/GenBank/DDBJ databases">
        <title>Draft genome sequence of Fusobacterium nucleatum subsp. polymorphum KCOM 1267 (=ChDC F290).</title>
        <authorList>
            <person name="Kook J.-K."/>
            <person name="Park S.-N."/>
            <person name="Lim Y.K."/>
            <person name="Roh H."/>
        </authorList>
    </citation>
    <scope>NUCLEOTIDE SEQUENCE [LARGE SCALE GENOMIC DNA]</scope>
    <source>
        <strain evidence="2">KCOM 1267(ChDC F290)</strain>
    </source>
</reference>
<dbReference type="EMBL" id="NIRM01000014">
    <property type="protein sequence ID" value="PHI03534.1"/>
    <property type="molecule type" value="Genomic_DNA"/>
</dbReference>
<name>A0A2C6BHD9_FUSNP</name>